<evidence type="ECO:0000313" key="3">
    <source>
        <dbReference type="Proteomes" id="UP000314294"/>
    </source>
</evidence>
<protein>
    <submittedName>
        <fullName evidence="2">Uncharacterized protein</fullName>
    </submittedName>
</protein>
<dbReference type="AlphaFoldDB" id="A0A4Z2EQT3"/>
<keyword evidence="3" id="KW-1185">Reference proteome</keyword>
<feature type="region of interest" description="Disordered" evidence="1">
    <location>
        <begin position="1"/>
        <end position="63"/>
    </location>
</feature>
<gene>
    <name evidence="2" type="ORF">EYF80_058583</name>
</gene>
<sequence length="63" mass="6665">MDQLAWRSCQWSSPVETAGRESPQTVSTVSPVKTDAPRSAGSTLKAAPLTGPYTLPGPRDPEP</sequence>
<proteinExistence type="predicted"/>
<dbReference type="Proteomes" id="UP000314294">
    <property type="component" value="Unassembled WGS sequence"/>
</dbReference>
<comment type="caution">
    <text evidence="2">The sequence shown here is derived from an EMBL/GenBank/DDBJ whole genome shotgun (WGS) entry which is preliminary data.</text>
</comment>
<name>A0A4Z2EQT3_9TELE</name>
<dbReference type="EMBL" id="SRLO01003634">
    <property type="protein sequence ID" value="TNN31266.1"/>
    <property type="molecule type" value="Genomic_DNA"/>
</dbReference>
<evidence type="ECO:0000313" key="2">
    <source>
        <dbReference type="EMBL" id="TNN31266.1"/>
    </source>
</evidence>
<organism evidence="2 3">
    <name type="scientific">Liparis tanakae</name>
    <name type="common">Tanaka's snailfish</name>
    <dbReference type="NCBI Taxonomy" id="230148"/>
    <lineage>
        <taxon>Eukaryota</taxon>
        <taxon>Metazoa</taxon>
        <taxon>Chordata</taxon>
        <taxon>Craniata</taxon>
        <taxon>Vertebrata</taxon>
        <taxon>Euteleostomi</taxon>
        <taxon>Actinopterygii</taxon>
        <taxon>Neopterygii</taxon>
        <taxon>Teleostei</taxon>
        <taxon>Neoteleostei</taxon>
        <taxon>Acanthomorphata</taxon>
        <taxon>Eupercaria</taxon>
        <taxon>Perciformes</taxon>
        <taxon>Cottioidei</taxon>
        <taxon>Cottales</taxon>
        <taxon>Liparidae</taxon>
        <taxon>Liparis</taxon>
    </lineage>
</organism>
<accession>A0A4Z2EQT3</accession>
<reference evidence="2 3" key="1">
    <citation type="submission" date="2019-03" db="EMBL/GenBank/DDBJ databases">
        <title>First draft genome of Liparis tanakae, snailfish: a comprehensive survey of snailfish specific genes.</title>
        <authorList>
            <person name="Kim W."/>
            <person name="Song I."/>
            <person name="Jeong J.-H."/>
            <person name="Kim D."/>
            <person name="Kim S."/>
            <person name="Ryu S."/>
            <person name="Song J.Y."/>
            <person name="Lee S.K."/>
        </authorList>
    </citation>
    <scope>NUCLEOTIDE SEQUENCE [LARGE SCALE GENOMIC DNA]</scope>
    <source>
        <tissue evidence="2">Muscle</tissue>
    </source>
</reference>
<evidence type="ECO:0000256" key="1">
    <source>
        <dbReference type="SAM" id="MobiDB-lite"/>
    </source>
</evidence>
<feature type="compositionally biased region" description="Polar residues" evidence="1">
    <location>
        <begin position="22"/>
        <end position="31"/>
    </location>
</feature>